<dbReference type="InterPro" id="IPR035909">
    <property type="entry name" value="CheB_C"/>
</dbReference>
<keyword evidence="7" id="KW-0597">Phosphoprotein</keyword>
<organism evidence="10 11">
    <name type="scientific">Acetitomaculum ruminis DSM 5522</name>
    <dbReference type="NCBI Taxonomy" id="1120918"/>
    <lineage>
        <taxon>Bacteria</taxon>
        <taxon>Bacillati</taxon>
        <taxon>Bacillota</taxon>
        <taxon>Clostridia</taxon>
        <taxon>Lachnospirales</taxon>
        <taxon>Lachnospiraceae</taxon>
        <taxon>Acetitomaculum</taxon>
    </lineage>
</organism>
<dbReference type="InterPro" id="IPR008248">
    <property type="entry name" value="CheB-like"/>
</dbReference>
<dbReference type="Pfam" id="PF01339">
    <property type="entry name" value="CheB_methylest"/>
    <property type="match status" value="1"/>
</dbReference>
<evidence type="ECO:0000256" key="7">
    <source>
        <dbReference type="PROSITE-ProRule" id="PRU00169"/>
    </source>
</evidence>
<evidence type="ECO:0000259" key="8">
    <source>
        <dbReference type="PROSITE" id="PS50110"/>
    </source>
</evidence>
<evidence type="ECO:0000256" key="3">
    <source>
        <dbReference type="ARBA" id="ARBA00024867"/>
    </source>
</evidence>
<dbReference type="SUPFAM" id="SSF52738">
    <property type="entry name" value="Methylesterase CheB, C-terminal domain"/>
    <property type="match status" value="1"/>
</dbReference>
<comment type="catalytic activity">
    <reaction evidence="5">
        <text>[protein]-L-glutamate 5-O-methyl ester + H2O = L-glutamyl-[protein] + methanol + H(+)</text>
        <dbReference type="Rhea" id="RHEA:23236"/>
        <dbReference type="Rhea" id="RHEA-COMP:10208"/>
        <dbReference type="Rhea" id="RHEA-COMP:10311"/>
        <dbReference type="ChEBI" id="CHEBI:15377"/>
        <dbReference type="ChEBI" id="CHEBI:15378"/>
        <dbReference type="ChEBI" id="CHEBI:17790"/>
        <dbReference type="ChEBI" id="CHEBI:29973"/>
        <dbReference type="ChEBI" id="CHEBI:82795"/>
        <dbReference type="EC" id="3.1.1.61"/>
    </reaction>
</comment>
<evidence type="ECO:0000256" key="2">
    <source>
        <dbReference type="ARBA" id="ARBA00022801"/>
    </source>
</evidence>
<accession>A0A1I0ZIQ9</accession>
<dbReference type="GO" id="GO:0000156">
    <property type="term" value="F:phosphorelay response regulator activity"/>
    <property type="evidence" value="ECO:0007669"/>
    <property type="project" value="InterPro"/>
</dbReference>
<dbReference type="PANTHER" id="PTHR42872:SF3">
    <property type="entry name" value="PROTEIN-GLUTAMATE METHYLESTERASE_PROTEIN-GLUTAMINE GLUTAMINASE 1"/>
    <property type="match status" value="1"/>
</dbReference>
<evidence type="ECO:0000256" key="4">
    <source>
        <dbReference type="ARBA" id="ARBA00039140"/>
    </source>
</evidence>
<dbReference type="SMART" id="SM00448">
    <property type="entry name" value="REC"/>
    <property type="match status" value="1"/>
</dbReference>
<name>A0A1I0ZIQ9_9FIRM</name>
<dbReference type="InterPro" id="IPR001789">
    <property type="entry name" value="Sig_transdc_resp-reg_receiver"/>
</dbReference>
<dbReference type="PROSITE" id="PS50122">
    <property type="entry name" value="CHEB"/>
    <property type="match status" value="1"/>
</dbReference>
<feature type="active site" evidence="6">
    <location>
        <position position="304"/>
    </location>
</feature>
<dbReference type="AlphaFoldDB" id="A0A1I0ZIQ9"/>
<dbReference type="STRING" id="1120918.SAMN05216249_11559"/>
<evidence type="ECO:0000256" key="5">
    <source>
        <dbReference type="ARBA" id="ARBA00048267"/>
    </source>
</evidence>
<dbReference type="InterPro" id="IPR011006">
    <property type="entry name" value="CheY-like_superfamily"/>
</dbReference>
<evidence type="ECO:0000256" key="1">
    <source>
        <dbReference type="ARBA" id="ARBA00018672"/>
    </source>
</evidence>
<dbReference type="GO" id="GO:0008984">
    <property type="term" value="F:protein-glutamate methylesterase activity"/>
    <property type="evidence" value="ECO:0007669"/>
    <property type="project" value="UniProtKB-EC"/>
</dbReference>
<dbReference type="OrthoDB" id="9793421at2"/>
<evidence type="ECO:0000259" key="9">
    <source>
        <dbReference type="PROSITE" id="PS50122"/>
    </source>
</evidence>
<dbReference type="PANTHER" id="PTHR42872">
    <property type="entry name" value="PROTEIN-GLUTAMATE METHYLESTERASE/PROTEIN-GLUTAMINE GLUTAMINASE"/>
    <property type="match status" value="1"/>
</dbReference>
<dbReference type="CDD" id="cd16432">
    <property type="entry name" value="CheB_Rec"/>
    <property type="match status" value="1"/>
</dbReference>
<evidence type="ECO:0000256" key="6">
    <source>
        <dbReference type="PROSITE-ProRule" id="PRU00050"/>
    </source>
</evidence>
<comment type="function">
    <text evidence="3">May play the central regulatory role in sporulation. It may be an element of the effector pathway responsible for the activation of sporulation genes in response to nutritional stress. Spo0A may act in concert with spo0H (a sigma factor) to control the expression of some genes that are critical to the sporulation process.</text>
</comment>
<dbReference type="Proteomes" id="UP000198838">
    <property type="component" value="Unassembled WGS sequence"/>
</dbReference>
<evidence type="ECO:0000313" key="10">
    <source>
        <dbReference type="EMBL" id="SFB25307.1"/>
    </source>
</evidence>
<sequence length="363" mass="39441">MSKKIMIVEDSALMRRVFSDIIKSDSSFEVVALCQNGKEAYEKLKADADEYDVVITDILMPIMTGIELLEKIQAEKIDVIPIVISSLIGDGSDTLEEIKALKLNSLEFLNKPSNFIEARGEEFSISVLQVLHSVLGLKRKSSRVSSVATAPKRTNTRTTNKVTRTGRKMTGGNKLVAIACSTGGPKALNQVVPYIDKNINAPVVIVQHMPVGFTEILANKLNDISAVHVKEAEHDEILQKGYVYIAPGGKQLRIEKIPGGHKVKLTDEPAVGGLKPCADLMYESLENSNYDQVLCVVLTGMGSDGTKGITRLGKTKNIYVVAQNEQTCVVYGMPKSIFLAGVVDEVLPLQDIGTAISKNVGVR</sequence>
<dbReference type="EC" id="3.1.1.61" evidence="4"/>
<protein>
    <recommendedName>
        <fullName evidence="1">Stage 0 sporulation protein A homolog</fullName>
        <ecNumber evidence="4">3.1.1.61</ecNumber>
    </recommendedName>
</protein>
<dbReference type="PROSITE" id="PS50110">
    <property type="entry name" value="RESPONSE_REGULATORY"/>
    <property type="match status" value="1"/>
</dbReference>
<reference evidence="10 11" key="1">
    <citation type="submission" date="2016-10" db="EMBL/GenBank/DDBJ databases">
        <authorList>
            <person name="de Groot N.N."/>
        </authorList>
    </citation>
    <scope>NUCLEOTIDE SEQUENCE [LARGE SCALE GENOMIC DNA]</scope>
    <source>
        <strain evidence="10 11">DSM 5522</strain>
    </source>
</reference>
<dbReference type="EMBL" id="FOJY01000015">
    <property type="protein sequence ID" value="SFB25307.1"/>
    <property type="molecule type" value="Genomic_DNA"/>
</dbReference>
<keyword evidence="2 6" id="KW-0378">Hydrolase</keyword>
<feature type="domain" description="CheB-type methylesterase" evidence="9">
    <location>
        <begin position="169"/>
        <end position="363"/>
    </location>
</feature>
<proteinExistence type="predicted"/>
<dbReference type="PIRSF" id="PIRSF000876">
    <property type="entry name" value="RR_chemtxs_CheB"/>
    <property type="match status" value="1"/>
</dbReference>
<feature type="active site" evidence="6">
    <location>
        <position position="181"/>
    </location>
</feature>
<evidence type="ECO:0000313" key="11">
    <source>
        <dbReference type="Proteomes" id="UP000198838"/>
    </source>
</evidence>
<dbReference type="Gene3D" id="3.40.50.2300">
    <property type="match status" value="1"/>
</dbReference>
<dbReference type="GO" id="GO:0005737">
    <property type="term" value="C:cytoplasm"/>
    <property type="evidence" value="ECO:0007669"/>
    <property type="project" value="InterPro"/>
</dbReference>
<feature type="modified residue" description="4-aspartylphosphate" evidence="7">
    <location>
        <position position="57"/>
    </location>
</feature>
<dbReference type="GO" id="GO:0006935">
    <property type="term" value="P:chemotaxis"/>
    <property type="evidence" value="ECO:0007669"/>
    <property type="project" value="UniProtKB-UniRule"/>
</dbReference>
<dbReference type="SUPFAM" id="SSF52172">
    <property type="entry name" value="CheY-like"/>
    <property type="match status" value="1"/>
</dbReference>
<dbReference type="InterPro" id="IPR000673">
    <property type="entry name" value="Sig_transdc_resp-reg_Me-estase"/>
</dbReference>
<dbReference type="CDD" id="cd17541">
    <property type="entry name" value="REC_CheB-like"/>
    <property type="match status" value="1"/>
</dbReference>
<dbReference type="NCBIfam" id="NF001965">
    <property type="entry name" value="PRK00742.1"/>
    <property type="match status" value="1"/>
</dbReference>
<feature type="active site" evidence="6">
    <location>
        <position position="208"/>
    </location>
</feature>
<gene>
    <name evidence="10" type="ORF">SAMN05216249_11559</name>
</gene>
<feature type="domain" description="Response regulatory" evidence="8">
    <location>
        <begin position="4"/>
        <end position="126"/>
    </location>
</feature>
<keyword evidence="6" id="KW-0145">Chemotaxis</keyword>
<keyword evidence="11" id="KW-1185">Reference proteome</keyword>
<dbReference type="Pfam" id="PF00072">
    <property type="entry name" value="Response_reg"/>
    <property type="match status" value="1"/>
</dbReference>
<dbReference type="Gene3D" id="3.40.50.180">
    <property type="entry name" value="Methylesterase CheB, C-terminal domain"/>
    <property type="match status" value="1"/>
</dbReference>
<dbReference type="RefSeq" id="WP_092873367.1">
    <property type="nucleotide sequence ID" value="NZ_FOJY01000015.1"/>
</dbReference>